<dbReference type="InterPro" id="IPR017439">
    <property type="entry name" value="Amidohydrolase"/>
</dbReference>
<dbReference type="InterPro" id="IPR036264">
    <property type="entry name" value="Bact_exopeptidase_dim_dom"/>
</dbReference>
<dbReference type="InterPro" id="IPR002933">
    <property type="entry name" value="Peptidase_M20"/>
</dbReference>
<protein>
    <recommendedName>
        <fullName evidence="1">Peptidase M20 domain-containing protein 2</fullName>
    </recommendedName>
</protein>
<reference evidence="4" key="1">
    <citation type="journal article" date="2019" name="Int. J. Syst. Evol. Microbiol.">
        <title>The Global Catalogue of Microorganisms (GCM) 10K type strain sequencing project: providing services to taxonomists for standard genome sequencing and annotation.</title>
        <authorList>
            <consortium name="The Broad Institute Genomics Platform"/>
            <consortium name="The Broad Institute Genome Sequencing Center for Infectious Disease"/>
            <person name="Wu L."/>
            <person name="Ma J."/>
        </authorList>
    </citation>
    <scope>NUCLEOTIDE SEQUENCE [LARGE SCALE GENOMIC DNA]</scope>
    <source>
        <strain evidence="4">JCM 18959</strain>
    </source>
</reference>
<dbReference type="InterPro" id="IPR011650">
    <property type="entry name" value="Peptidase_M20_dimer"/>
</dbReference>
<dbReference type="EMBL" id="BAABKZ010000002">
    <property type="protein sequence ID" value="GAA5092799.1"/>
    <property type="molecule type" value="Genomic_DNA"/>
</dbReference>
<evidence type="ECO:0000313" key="4">
    <source>
        <dbReference type="Proteomes" id="UP001501407"/>
    </source>
</evidence>
<name>A0ABP9ME51_9MICO</name>
<sequence>MCPYFPQISRDFIGSKHVEAHHYRIDRTDERIIVSLITTDAVTLTELKRHAADDVESRRDELLALSHAIHENPELSWQEHEAAALVARTLDDAGFDVEVGAYGVATAVEAVYGTGDLTVAICAEYDALPGIGHGCGHNVIAASGVGAALALAPLADAAGLRIKLLGTPAEEHGGGKVAMLLAGAWEDVDFSLMVHGMTGEDISATAFSATAVDRFEVVFHGRTAHAAGMPEQGLNAASAAAIAQTAIAFLRQQLPKDTNLNAYVSHGGEATNIIPDRAVVQVELRAYDIDVWRDMKKRVLSCFEGAAIATGCRWEWSPTEHPYAPVRHDASLGALWDRNLVARGRTIGAAPMGGGSTDMGNVSQVVPSIHPTIAFLGQTGPAHNPEFTAAAATPAADEAVIDAATILAWTVLDVALDDALRADLLHRTAERPVGATRTTLEA</sequence>
<organism evidence="3 4">
    <name type="scientific">Microbacterium yannicii</name>
    <dbReference type="NCBI Taxonomy" id="671622"/>
    <lineage>
        <taxon>Bacteria</taxon>
        <taxon>Bacillati</taxon>
        <taxon>Actinomycetota</taxon>
        <taxon>Actinomycetes</taxon>
        <taxon>Micrococcales</taxon>
        <taxon>Microbacteriaceae</taxon>
        <taxon>Microbacterium</taxon>
    </lineage>
</organism>
<dbReference type="Pfam" id="PF01546">
    <property type="entry name" value="Peptidase_M20"/>
    <property type="match status" value="1"/>
</dbReference>
<keyword evidence="4" id="KW-1185">Reference proteome</keyword>
<dbReference type="Gene3D" id="3.30.70.360">
    <property type="match status" value="1"/>
</dbReference>
<dbReference type="SUPFAM" id="SSF55031">
    <property type="entry name" value="Bacterial exopeptidase dimerisation domain"/>
    <property type="match status" value="1"/>
</dbReference>
<dbReference type="Gene3D" id="3.40.630.10">
    <property type="entry name" value="Zn peptidases"/>
    <property type="match status" value="1"/>
</dbReference>
<proteinExistence type="inferred from homology"/>
<dbReference type="PANTHER" id="PTHR30575">
    <property type="entry name" value="PEPTIDASE M20"/>
    <property type="match status" value="1"/>
</dbReference>
<accession>A0ABP9ME51</accession>
<comment type="caution">
    <text evidence="3">The sequence shown here is derived from an EMBL/GenBank/DDBJ whole genome shotgun (WGS) entry which is preliminary data.</text>
</comment>
<dbReference type="InterPro" id="IPR017144">
    <property type="entry name" value="Xaa-Arg_dipeptidase"/>
</dbReference>
<comment type="similarity">
    <text evidence="1">Belongs to the peptidase M20A family.</text>
</comment>
<dbReference type="Pfam" id="PF07687">
    <property type="entry name" value="M20_dimer"/>
    <property type="match status" value="1"/>
</dbReference>
<dbReference type="PIRSF" id="PIRSF037226">
    <property type="entry name" value="Amidohydrolase_ACY1L2_prd"/>
    <property type="match status" value="1"/>
</dbReference>
<dbReference type="InterPro" id="IPR052030">
    <property type="entry name" value="Peptidase_M20/M20A_hydrolases"/>
</dbReference>
<dbReference type="Proteomes" id="UP001501407">
    <property type="component" value="Unassembled WGS sequence"/>
</dbReference>
<evidence type="ECO:0000313" key="3">
    <source>
        <dbReference type="EMBL" id="GAA5092799.1"/>
    </source>
</evidence>
<gene>
    <name evidence="3" type="ORF">GCM10025760_22000</name>
</gene>
<dbReference type="PANTHER" id="PTHR30575:SF0">
    <property type="entry name" value="XAA-ARG DIPEPTIDASE"/>
    <property type="match status" value="1"/>
</dbReference>
<dbReference type="NCBIfam" id="TIGR01891">
    <property type="entry name" value="amidohydrolases"/>
    <property type="match status" value="1"/>
</dbReference>
<feature type="domain" description="Peptidase M20 dimerisation" evidence="2">
    <location>
        <begin position="215"/>
        <end position="303"/>
    </location>
</feature>
<evidence type="ECO:0000256" key="1">
    <source>
        <dbReference type="PIRNR" id="PIRNR037226"/>
    </source>
</evidence>
<dbReference type="SUPFAM" id="SSF53187">
    <property type="entry name" value="Zn-dependent exopeptidases"/>
    <property type="match status" value="1"/>
</dbReference>
<evidence type="ECO:0000259" key="2">
    <source>
        <dbReference type="Pfam" id="PF07687"/>
    </source>
</evidence>